<dbReference type="PROSITE" id="PS50949">
    <property type="entry name" value="HTH_GNTR"/>
    <property type="match status" value="1"/>
</dbReference>
<protein>
    <recommendedName>
        <fullName evidence="4">HTH gntR-type domain-containing protein</fullName>
    </recommendedName>
</protein>
<evidence type="ECO:0000256" key="3">
    <source>
        <dbReference type="ARBA" id="ARBA00023163"/>
    </source>
</evidence>
<dbReference type="InterPro" id="IPR046335">
    <property type="entry name" value="LacI/GalR-like_sensor"/>
</dbReference>
<dbReference type="CDD" id="cd07377">
    <property type="entry name" value="WHTH_GntR"/>
    <property type="match status" value="1"/>
</dbReference>
<dbReference type="Pfam" id="PF00392">
    <property type="entry name" value="GntR"/>
    <property type="match status" value="1"/>
</dbReference>
<dbReference type="InterPro" id="IPR000524">
    <property type="entry name" value="Tscrpt_reg_HTH_GntR"/>
</dbReference>
<evidence type="ECO:0000313" key="5">
    <source>
        <dbReference type="EMBL" id="AIF26891.1"/>
    </source>
</evidence>
<dbReference type="PRINTS" id="PR00035">
    <property type="entry name" value="HTHGNTR"/>
</dbReference>
<evidence type="ECO:0000259" key="4">
    <source>
        <dbReference type="PROSITE" id="PS50949"/>
    </source>
</evidence>
<keyword evidence="2" id="KW-0238">DNA-binding</keyword>
<dbReference type="PANTHER" id="PTHR30146">
    <property type="entry name" value="LACI-RELATED TRANSCRIPTIONAL REPRESSOR"/>
    <property type="match status" value="1"/>
</dbReference>
<dbReference type="Gene3D" id="1.10.10.10">
    <property type="entry name" value="Winged helix-like DNA-binding domain superfamily/Winged helix DNA-binding domain"/>
    <property type="match status" value="1"/>
</dbReference>
<dbReference type="InterPro" id="IPR036388">
    <property type="entry name" value="WH-like_DNA-bd_sf"/>
</dbReference>
<dbReference type="SUPFAM" id="SSF53822">
    <property type="entry name" value="Periplasmic binding protein-like I"/>
    <property type="match status" value="1"/>
</dbReference>
<dbReference type="Pfam" id="PF13377">
    <property type="entry name" value="Peripla_BP_3"/>
    <property type="match status" value="1"/>
</dbReference>
<dbReference type="PANTHER" id="PTHR30146:SF120">
    <property type="entry name" value="ALANINE RACEMASE"/>
    <property type="match status" value="1"/>
</dbReference>
<name>A0A0H3U8N0_9BACT</name>
<keyword evidence="1" id="KW-0805">Transcription regulation</keyword>
<dbReference type="EMBL" id="KF540250">
    <property type="protein sequence ID" value="AIF26891.1"/>
    <property type="molecule type" value="Genomic_DNA"/>
</dbReference>
<dbReference type="GO" id="GO:0000976">
    <property type="term" value="F:transcription cis-regulatory region binding"/>
    <property type="evidence" value="ECO:0007669"/>
    <property type="project" value="TreeGrafter"/>
</dbReference>
<evidence type="ECO:0000256" key="1">
    <source>
        <dbReference type="ARBA" id="ARBA00023015"/>
    </source>
</evidence>
<reference evidence="5" key="1">
    <citation type="submission" date="2013-08" db="EMBL/GenBank/DDBJ databases">
        <title>Comparison of modified E. coli strains.</title>
        <authorList>
            <person name="Juergensen J."/>
            <person name="Bonge A."/>
            <person name="Streit W.R."/>
        </authorList>
    </citation>
    <scope>NUCLEOTIDE SEQUENCE</scope>
</reference>
<sequence>MMPKGSFIPQYKKIYNDLKRQIIEEQYTIGEQLPCERELCNIYSVERITVRKALSLLEEEGLIQKHPGIGSFVGNVHEINMLNKDSKTILFLMQKSMNDIQSNSTAFNAQLFFPMEQVCRDNGYSLLYLGYNVGDNIIEFIQRYQIAGVFLVSTLPEDAFAQVIKTKIPAICINHIHEKFLSIMPDNAKGIKIAMEYLISCGHRKIAFLGGSIGATNAEERKESYILSGYTNELQNRYSRVMQGRWTYDSGVQAMKQLLEEESPENYPTAVIAASDMMAIGCMDAIRAAGLKVPENISVVGFDDIDMSRFCTPALTTIKTDSVTMARVAVEHMLAHLNGNTQFDVYTLRLPINLSVRNSVKTI</sequence>
<dbReference type="Gene3D" id="3.40.50.2300">
    <property type="match status" value="2"/>
</dbReference>
<dbReference type="AlphaFoldDB" id="A0A0H3U8N0"/>
<dbReference type="SUPFAM" id="SSF46785">
    <property type="entry name" value="Winged helix' DNA-binding domain"/>
    <property type="match status" value="1"/>
</dbReference>
<dbReference type="CDD" id="cd06267">
    <property type="entry name" value="PBP1_LacI_sugar_binding-like"/>
    <property type="match status" value="1"/>
</dbReference>
<organism evidence="5">
    <name type="scientific">uncultured bacterium fosmid pJB148G3</name>
    <dbReference type="NCBI Taxonomy" id="1478052"/>
    <lineage>
        <taxon>Bacteria</taxon>
        <taxon>environmental samples</taxon>
    </lineage>
</organism>
<accession>A0A0H3U8N0</accession>
<dbReference type="InterPro" id="IPR028082">
    <property type="entry name" value="Peripla_BP_I"/>
</dbReference>
<evidence type="ECO:0000256" key="2">
    <source>
        <dbReference type="ARBA" id="ARBA00023125"/>
    </source>
</evidence>
<dbReference type="InterPro" id="IPR036390">
    <property type="entry name" value="WH_DNA-bd_sf"/>
</dbReference>
<feature type="domain" description="HTH gntR-type" evidence="4">
    <location>
        <begin position="8"/>
        <end position="76"/>
    </location>
</feature>
<keyword evidence="3" id="KW-0804">Transcription</keyword>
<dbReference type="SMART" id="SM00345">
    <property type="entry name" value="HTH_GNTR"/>
    <property type="match status" value="1"/>
</dbReference>
<proteinExistence type="predicted"/>
<dbReference type="GO" id="GO:0003700">
    <property type="term" value="F:DNA-binding transcription factor activity"/>
    <property type="evidence" value="ECO:0007669"/>
    <property type="project" value="InterPro"/>
</dbReference>